<evidence type="ECO:0000313" key="1">
    <source>
        <dbReference type="EMBL" id="RGU89767.1"/>
    </source>
</evidence>
<accession>A0A395WA41</accession>
<dbReference type="RefSeq" id="WP_118325686.1">
    <property type="nucleotide sequence ID" value="NZ_JAJFOZ010000092.1"/>
</dbReference>
<sequence length="116" mass="13593">MNSLIFDEKKKEFTILDGSLGKYSFLDVVSSQIVYEDAKYKDKSPMFSHRILVSTLNHSIFIEMKKVYVGIEIQLLNGNKVYVYISKSPVIQHNFQFKQDLKVAKCLNEKLKEFYK</sequence>
<dbReference type="Proteomes" id="UP000265489">
    <property type="component" value="Unassembled WGS sequence"/>
</dbReference>
<dbReference type="GeneID" id="66580255"/>
<protein>
    <submittedName>
        <fullName evidence="1">Uncharacterized protein</fullName>
    </submittedName>
</protein>
<proteinExistence type="predicted"/>
<reference evidence="1 2" key="1">
    <citation type="submission" date="2018-08" db="EMBL/GenBank/DDBJ databases">
        <title>A genome reference for cultivated species of the human gut microbiota.</title>
        <authorList>
            <person name="Zou Y."/>
            <person name="Xue W."/>
            <person name="Luo G."/>
        </authorList>
    </citation>
    <scope>NUCLEOTIDE SEQUENCE [LARGE SCALE GENOMIC DNA]</scope>
    <source>
        <strain evidence="1 2">AF15-20</strain>
    </source>
</reference>
<evidence type="ECO:0000313" key="2">
    <source>
        <dbReference type="Proteomes" id="UP000265489"/>
    </source>
</evidence>
<organism evidence="1 2">
    <name type="scientific">Holdemanella biformis</name>
    <dbReference type="NCBI Taxonomy" id="1735"/>
    <lineage>
        <taxon>Bacteria</taxon>
        <taxon>Bacillati</taxon>
        <taxon>Bacillota</taxon>
        <taxon>Erysipelotrichia</taxon>
        <taxon>Erysipelotrichales</taxon>
        <taxon>Erysipelotrichaceae</taxon>
        <taxon>Holdemanella</taxon>
    </lineage>
</organism>
<dbReference type="AlphaFoldDB" id="A0A395WA41"/>
<name>A0A395WA41_9FIRM</name>
<dbReference type="EMBL" id="QRYQ01000023">
    <property type="protein sequence ID" value="RGU89767.1"/>
    <property type="molecule type" value="Genomic_DNA"/>
</dbReference>
<gene>
    <name evidence="1" type="ORF">DWW32_10215</name>
</gene>
<comment type="caution">
    <text evidence="1">The sequence shown here is derived from an EMBL/GenBank/DDBJ whole genome shotgun (WGS) entry which is preliminary data.</text>
</comment>